<proteinExistence type="inferred from homology"/>
<feature type="region of interest" description="Disordered" evidence="5">
    <location>
        <begin position="492"/>
        <end position="614"/>
    </location>
</feature>
<feature type="compositionally biased region" description="Basic residues" evidence="5">
    <location>
        <begin position="547"/>
        <end position="557"/>
    </location>
</feature>
<dbReference type="GO" id="GO:0048255">
    <property type="term" value="P:mRNA stabilization"/>
    <property type="evidence" value="ECO:0007669"/>
    <property type="project" value="TreeGrafter"/>
</dbReference>
<feature type="compositionally biased region" description="Low complexity" evidence="5">
    <location>
        <begin position="374"/>
        <end position="393"/>
    </location>
</feature>
<keyword evidence="7" id="KW-1185">Reference proteome</keyword>
<reference evidence="6 7" key="1">
    <citation type="submission" date="2019-03" db="EMBL/GenBank/DDBJ databases">
        <title>First draft genome of Liparis tanakae, snailfish: a comprehensive survey of snailfish specific genes.</title>
        <authorList>
            <person name="Kim W."/>
            <person name="Song I."/>
            <person name="Jeong J.-H."/>
            <person name="Kim D."/>
            <person name="Kim S."/>
            <person name="Ryu S."/>
            <person name="Song J.Y."/>
            <person name="Lee S.K."/>
        </authorList>
    </citation>
    <scope>NUCLEOTIDE SEQUENCE [LARGE SCALE GENOMIC DNA]</scope>
    <source>
        <tissue evidence="6">Muscle</tissue>
    </source>
</reference>
<protein>
    <recommendedName>
        <fullName evidence="2">polynucleotide adenylyltransferase</fullName>
        <ecNumber evidence="2">2.7.7.19</ecNumber>
    </recommendedName>
</protein>
<dbReference type="EC" id="2.7.7.19" evidence="2"/>
<comment type="similarity">
    <text evidence="1">Belongs to the TENT family.</text>
</comment>
<dbReference type="PANTHER" id="PTHR12974:SF30">
    <property type="entry name" value="TERMINAL NUCLEOTIDYLTRANSFERASE 5D"/>
    <property type="match status" value="1"/>
</dbReference>
<evidence type="ECO:0000256" key="4">
    <source>
        <dbReference type="ARBA" id="ARBA00047933"/>
    </source>
</evidence>
<dbReference type="EMBL" id="SRLO01005264">
    <property type="protein sequence ID" value="TNN29744.1"/>
    <property type="molecule type" value="Genomic_DNA"/>
</dbReference>
<feature type="compositionally biased region" description="Basic and acidic residues" evidence="5">
    <location>
        <begin position="431"/>
        <end position="454"/>
    </location>
</feature>
<dbReference type="SMART" id="SM01153">
    <property type="entry name" value="DUF1693"/>
    <property type="match status" value="1"/>
</dbReference>
<feature type="compositionally biased region" description="Basic residues" evidence="5">
    <location>
        <begin position="597"/>
        <end position="608"/>
    </location>
</feature>
<feature type="compositionally biased region" description="Polar residues" evidence="5">
    <location>
        <begin position="295"/>
        <end position="305"/>
    </location>
</feature>
<comment type="caution">
    <text evidence="6">The sequence shown here is derived from an EMBL/GenBank/DDBJ whole genome shotgun (WGS) entry which is preliminary data.</text>
</comment>
<dbReference type="AlphaFoldDB" id="A0A4Z2EMQ5"/>
<feature type="compositionally biased region" description="Acidic residues" evidence="5">
    <location>
        <begin position="324"/>
        <end position="335"/>
    </location>
</feature>
<sequence>MACVYPPHGSSMSETKSHQRFHSLNAEQVEILHQVLSEAVPIHGRGNFPTLELRPRDIIIAVRARLQQQGIAVRDVRLNGSTASHVLVRDNGTSYKDLDIIFGVELPSQEEFQVIKESVLGCLLDCLPAGVNRERISSATMKEAYVQKMVKVFNEHDRWSLISLSNNSGKNLELKFVSTLRRQFEFSVDSFQIILDRLLESYMQQESRHRRDALDLEGRKAEDQNKDSPEAEKPSARDASDHEGRTQPRDEVRQKESQTEAEHANQTKLSQVEKDERVETPVEIEEAAEHEETVSGTESSDQTSPEILPEAEPPSRIELRRDPEDETDGPQEVEESEQRQPGDDQQAEGSDPKPLEEEQSDRAKPPDEQEELAEQTAPSEPPETSSETQTESANLPECHAAAAAASSSSSGSEDQSSGEEDETDSISSAHAKTEDERKVETDVGAKSETERSETTEEILESVEDTPGVRCSCSASSAALALEIRDAPETLDELREDETPNALAAAGPPDTQDISHAPPGLVSDHKTSCSPSCKASERLSRMVVLKHASPKPPRRMCRKSSPNPSRRIRPRSDPRAGDRCEPKADRFGPHGRPDAQRLYRHGPRHRTRPGPRLGS</sequence>
<organism evidence="6 7">
    <name type="scientific">Liparis tanakae</name>
    <name type="common">Tanaka's snailfish</name>
    <dbReference type="NCBI Taxonomy" id="230148"/>
    <lineage>
        <taxon>Eukaryota</taxon>
        <taxon>Metazoa</taxon>
        <taxon>Chordata</taxon>
        <taxon>Craniata</taxon>
        <taxon>Vertebrata</taxon>
        <taxon>Euteleostomi</taxon>
        <taxon>Actinopterygii</taxon>
        <taxon>Neopterygii</taxon>
        <taxon>Teleostei</taxon>
        <taxon>Neoteleostei</taxon>
        <taxon>Acanthomorphata</taxon>
        <taxon>Eupercaria</taxon>
        <taxon>Perciformes</taxon>
        <taxon>Cottioidei</taxon>
        <taxon>Cottales</taxon>
        <taxon>Liparidae</taxon>
        <taxon>Liparis</taxon>
    </lineage>
</organism>
<feature type="compositionally biased region" description="Basic and acidic residues" evidence="5">
    <location>
        <begin position="210"/>
        <end position="280"/>
    </location>
</feature>
<keyword evidence="3" id="KW-0808">Transferase</keyword>
<evidence type="ECO:0000256" key="1">
    <source>
        <dbReference type="ARBA" id="ARBA00007631"/>
    </source>
</evidence>
<dbReference type="GO" id="GO:0003723">
    <property type="term" value="F:RNA binding"/>
    <property type="evidence" value="ECO:0007669"/>
    <property type="project" value="TreeGrafter"/>
</dbReference>
<name>A0A4Z2EMQ5_9TELE</name>
<feature type="compositionally biased region" description="Low complexity" evidence="5">
    <location>
        <begin position="400"/>
        <end position="415"/>
    </location>
</feature>
<dbReference type="Proteomes" id="UP000314294">
    <property type="component" value="Unassembled WGS sequence"/>
</dbReference>
<dbReference type="Pfam" id="PF07984">
    <property type="entry name" value="NTP_transf_7"/>
    <property type="match status" value="1"/>
</dbReference>
<evidence type="ECO:0000313" key="7">
    <source>
        <dbReference type="Proteomes" id="UP000314294"/>
    </source>
</evidence>
<gene>
    <name evidence="6" type="primary">fam46c_1</name>
    <name evidence="6" type="ORF">EYF80_060107</name>
</gene>
<evidence type="ECO:0000256" key="5">
    <source>
        <dbReference type="SAM" id="MobiDB-lite"/>
    </source>
</evidence>
<accession>A0A4Z2EMQ5</accession>
<evidence type="ECO:0000313" key="6">
    <source>
        <dbReference type="EMBL" id="TNN29744.1"/>
    </source>
</evidence>
<comment type="catalytic activity">
    <reaction evidence="4">
        <text>RNA(n) + ATP = RNA(n)-3'-adenine ribonucleotide + diphosphate</text>
        <dbReference type="Rhea" id="RHEA:11332"/>
        <dbReference type="Rhea" id="RHEA-COMP:14527"/>
        <dbReference type="Rhea" id="RHEA-COMP:17347"/>
        <dbReference type="ChEBI" id="CHEBI:30616"/>
        <dbReference type="ChEBI" id="CHEBI:33019"/>
        <dbReference type="ChEBI" id="CHEBI:140395"/>
        <dbReference type="ChEBI" id="CHEBI:173115"/>
        <dbReference type="EC" id="2.7.7.19"/>
    </reaction>
    <physiologicalReaction direction="left-to-right" evidence="4">
        <dbReference type="Rhea" id="RHEA:11333"/>
    </physiologicalReaction>
</comment>
<dbReference type="InterPro" id="IPR012937">
    <property type="entry name" value="TET5"/>
</dbReference>
<feature type="region of interest" description="Disordered" evidence="5">
    <location>
        <begin position="210"/>
        <end position="470"/>
    </location>
</feature>
<dbReference type="OrthoDB" id="9990261at2759"/>
<dbReference type="PANTHER" id="PTHR12974">
    <property type="entry name" value="PRION-LIKE- Q/N-RICH -DOMAIN-BEARING PROTEIN PROTEIN 44"/>
    <property type="match status" value="1"/>
</dbReference>
<feature type="compositionally biased region" description="Basic and acidic residues" evidence="5">
    <location>
        <begin position="569"/>
        <end position="596"/>
    </location>
</feature>
<dbReference type="GO" id="GO:1990817">
    <property type="term" value="F:poly(A) RNA polymerase activity"/>
    <property type="evidence" value="ECO:0007669"/>
    <property type="project" value="UniProtKB-EC"/>
</dbReference>
<feature type="compositionally biased region" description="Basic and acidic residues" evidence="5">
    <location>
        <begin position="313"/>
        <end position="323"/>
    </location>
</feature>
<evidence type="ECO:0000256" key="2">
    <source>
        <dbReference type="ARBA" id="ARBA00012388"/>
    </source>
</evidence>
<feature type="compositionally biased region" description="Basic and acidic residues" evidence="5">
    <location>
        <begin position="350"/>
        <end position="367"/>
    </location>
</feature>
<evidence type="ECO:0000256" key="3">
    <source>
        <dbReference type="ARBA" id="ARBA00022679"/>
    </source>
</evidence>